<dbReference type="PROSITE" id="PS50179">
    <property type="entry name" value="VHS"/>
    <property type="match status" value="1"/>
</dbReference>
<dbReference type="Gene3D" id="1.20.5.170">
    <property type="match status" value="1"/>
</dbReference>
<dbReference type="CDD" id="cd14239">
    <property type="entry name" value="GAT_GGA1_GGA2"/>
    <property type="match status" value="1"/>
</dbReference>
<dbReference type="Ensembl" id="ENSNVIT00000004073.1">
    <property type="protein sequence ID" value="ENSNVIP00000003484.1"/>
    <property type="gene ID" value="ENSNVIG00000002640.1"/>
</dbReference>
<feature type="domain" description="GAE" evidence="13">
    <location>
        <begin position="509"/>
        <end position="630"/>
    </location>
</feature>
<evidence type="ECO:0000256" key="5">
    <source>
        <dbReference type="ARBA" id="ARBA00022553"/>
    </source>
</evidence>
<dbReference type="InterPro" id="IPR013041">
    <property type="entry name" value="Clathrin_app_Ig-like_sf"/>
</dbReference>
<dbReference type="Pfam" id="PF18308">
    <property type="entry name" value="GGA_N-GAT"/>
    <property type="match status" value="1"/>
</dbReference>
<dbReference type="GO" id="GO:0034394">
    <property type="term" value="P:protein localization to cell surface"/>
    <property type="evidence" value="ECO:0007669"/>
    <property type="project" value="TreeGrafter"/>
</dbReference>
<gene>
    <name evidence="15" type="primary">GGA1</name>
</gene>
<keyword evidence="10" id="KW-0472">Membrane</keyword>
<dbReference type="FunFam" id="2.60.40.1230:FF:000001">
    <property type="entry name" value="ADP-ribosylation factor-binding protein GGA1 isoform 1"/>
    <property type="match status" value="1"/>
</dbReference>
<dbReference type="AlphaFoldDB" id="A0A8C7A8N7"/>
<sequence>MEPAMEPETLEARINRATNPLNKELNWASINGFCEQLNEDFEGPPLATRLLAHKIQSPQEWEAIQALTVLETCMKSCGKRFHDKVGKFCFLYELIKVVSPKYLGSRTSEKVKNKILELLYSWTVGLPEEVKIAEAYQMLKKQGIVKSDPKLPDDATFPLPPPRPKNVIFEDEEKSKMLARLLKSSHPEDLRAANKLIKEMVQEDQKRMEKISKRVSAIEEVNNNVKLLTEMVMSHSQGGASAHSSEDLMKELYQRCERMRPTLFRLASDTEDNDEALAEILQANDNLTQVINLYKQLVRGEEVNGDAAAGSLPGSTSALLDLSGLDLPPAGTTYPPVPTRPADPASPEQPSTSVSLLDDELMSLGLSDPTPPPGPSLDGAGWNSFQSSDGAEPPAPPRVPNPGTASQPSAQMPLPASSGLDDLGLLGKTLLQQSLPPESQQVRWEKQQPAPRLTLRDLQNKSNCSSPSSSAPSLLHAASPEPPGPLQQPATTDFSLASITVPLESIKPSSILPVTVYDQHGFQVLFHFARDPLPGRSDVLVVVVSMLSTAPQPIRNIVFQSAVPKVMKVKLQPPSGTELPAFNPIVHPSAITQVLLLANPQKEKVRLRYKLLFTMGDQTYNEMGDVDQFPPPETWGSL</sequence>
<keyword evidence="5" id="KW-0597">Phosphoprotein</keyword>
<dbReference type="GO" id="GO:0031901">
    <property type="term" value="C:early endosome membrane"/>
    <property type="evidence" value="ECO:0007669"/>
    <property type="project" value="UniProtKB-SubCell"/>
</dbReference>
<evidence type="ECO:0000259" key="14">
    <source>
        <dbReference type="PROSITE" id="PS50909"/>
    </source>
</evidence>
<dbReference type="Gene3D" id="1.20.58.160">
    <property type="match status" value="1"/>
</dbReference>
<evidence type="ECO:0000256" key="9">
    <source>
        <dbReference type="ARBA" id="ARBA00023034"/>
    </source>
</evidence>
<dbReference type="PROSITE" id="PS50180">
    <property type="entry name" value="GAE"/>
    <property type="match status" value="1"/>
</dbReference>
<dbReference type="InterPro" id="IPR008153">
    <property type="entry name" value="GAE_dom"/>
</dbReference>
<keyword evidence="16" id="KW-1185">Reference proteome</keyword>
<evidence type="ECO:0000256" key="1">
    <source>
        <dbReference type="ARBA" id="ARBA00004150"/>
    </source>
</evidence>
<keyword evidence="4" id="KW-0813">Transport</keyword>
<evidence type="ECO:0000256" key="3">
    <source>
        <dbReference type="ARBA" id="ARBA00008099"/>
    </source>
</evidence>
<dbReference type="InterPro" id="IPR027422">
    <property type="entry name" value="GGA1-3"/>
</dbReference>
<dbReference type="PANTHER" id="PTHR45905:SF4">
    <property type="entry name" value="ADP-RIBOSYLATION FACTOR-BINDING PROTEIN GGA1"/>
    <property type="match status" value="1"/>
</dbReference>
<feature type="region of interest" description="Disordered" evidence="11">
    <location>
        <begin position="436"/>
        <end position="491"/>
    </location>
</feature>
<dbReference type="Pfam" id="PF00790">
    <property type="entry name" value="VHS"/>
    <property type="match status" value="1"/>
</dbReference>
<comment type="similarity">
    <text evidence="3">Belongs to the GGA protein family.</text>
</comment>
<dbReference type="GO" id="GO:1990778">
    <property type="term" value="P:protein localization to cell periphery"/>
    <property type="evidence" value="ECO:0007669"/>
    <property type="project" value="UniProtKB-ARBA"/>
</dbReference>
<dbReference type="FunFam" id="1.20.58.160:FF:000002">
    <property type="entry name" value="Golgi-associated, gamma adaptin ear containing, ARF binding protein 2"/>
    <property type="match status" value="1"/>
</dbReference>
<feature type="domain" description="VHS" evidence="12">
    <location>
        <begin position="17"/>
        <end position="147"/>
    </location>
</feature>
<evidence type="ECO:0000256" key="11">
    <source>
        <dbReference type="SAM" id="MobiDB-lite"/>
    </source>
</evidence>
<feature type="compositionally biased region" description="Low complexity" evidence="11">
    <location>
        <begin position="465"/>
        <end position="479"/>
    </location>
</feature>
<dbReference type="Pfam" id="PF02883">
    <property type="entry name" value="Alpha_adaptinC2"/>
    <property type="match status" value="1"/>
</dbReference>
<evidence type="ECO:0000256" key="7">
    <source>
        <dbReference type="ARBA" id="ARBA00022843"/>
    </source>
</evidence>
<dbReference type="PROSITE" id="PS50909">
    <property type="entry name" value="GAT"/>
    <property type="match status" value="1"/>
</dbReference>
<evidence type="ECO:0000256" key="2">
    <source>
        <dbReference type="ARBA" id="ARBA00004220"/>
    </source>
</evidence>
<reference evidence="15" key="1">
    <citation type="submission" date="2025-08" db="UniProtKB">
        <authorList>
            <consortium name="Ensembl"/>
        </authorList>
    </citation>
    <scope>IDENTIFICATION</scope>
</reference>
<keyword evidence="7" id="KW-0832">Ubl conjugation</keyword>
<organism evidence="15 16">
    <name type="scientific">Neovison vison</name>
    <name type="common">American mink</name>
    <name type="synonym">Mustela vison</name>
    <dbReference type="NCBI Taxonomy" id="452646"/>
    <lineage>
        <taxon>Eukaryota</taxon>
        <taxon>Metazoa</taxon>
        <taxon>Chordata</taxon>
        <taxon>Craniata</taxon>
        <taxon>Vertebrata</taxon>
        <taxon>Euteleostomi</taxon>
        <taxon>Mammalia</taxon>
        <taxon>Eutheria</taxon>
        <taxon>Laurasiatheria</taxon>
        <taxon>Carnivora</taxon>
        <taxon>Caniformia</taxon>
        <taxon>Musteloidea</taxon>
        <taxon>Mustelidae</taxon>
        <taxon>Mustelinae</taxon>
        <taxon>Neogale</taxon>
    </lineage>
</organism>
<dbReference type="InterPro" id="IPR008942">
    <property type="entry name" value="ENTH_VHS"/>
</dbReference>
<dbReference type="Gene3D" id="2.60.40.1230">
    <property type="match status" value="1"/>
</dbReference>
<keyword evidence="8" id="KW-0653">Protein transport</keyword>
<dbReference type="GO" id="GO:0031267">
    <property type="term" value="F:small GTPase binding"/>
    <property type="evidence" value="ECO:0007669"/>
    <property type="project" value="InterPro"/>
</dbReference>
<dbReference type="SUPFAM" id="SSF49348">
    <property type="entry name" value="Clathrin adaptor appendage domain"/>
    <property type="match status" value="1"/>
</dbReference>
<dbReference type="FunFam" id="1.25.40.90:FF:000011">
    <property type="entry name" value="ADP-ribosylation factor-binding protein GGA3 isoform X1"/>
    <property type="match status" value="1"/>
</dbReference>
<accession>A0A8C7A8N7</accession>
<reference evidence="15" key="2">
    <citation type="submission" date="2025-09" db="UniProtKB">
        <authorList>
            <consortium name="Ensembl"/>
        </authorList>
    </citation>
    <scope>IDENTIFICATION</scope>
</reference>
<evidence type="ECO:0000256" key="8">
    <source>
        <dbReference type="ARBA" id="ARBA00022927"/>
    </source>
</evidence>
<evidence type="ECO:0000256" key="10">
    <source>
        <dbReference type="ARBA" id="ARBA00023136"/>
    </source>
</evidence>
<dbReference type="InterPro" id="IPR002014">
    <property type="entry name" value="VHS_dom"/>
</dbReference>
<dbReference type="Pfam" id="PF03127">
    <property type="entry name" value="GAT"/>
    <property type="match status" value="1"/>
</dbReference>
<dbReference type="CDD" id="cd17009">
    <property type="entry name" value="VHS_GGA1"/>
    <property type="match status" value="1"/>
</dbReference>
<feature type="region of interest" description="Disordered" evidence="11">
    <location>
        <begin position="320"/>
        <end position="421"/>
    </location>
</feature>
<dbReference type="SMART" id="SM00809">
    <property type="entry name" value="Alpha_adaptinC2"/>
    <property type="match status" value="1"/>
</dbReference>
<dbReference type="Gene3D" id="1.25.40.90">
    <property type="match status" value="1"/>
</dbReference>
<evidence type="ECO:0000259" key="13">
    <source>
        <dbReference type="PROSITE" id="PS50180"/>
    </source>
</evidence>
<dbReference type="GO" id="GO:0072657">
    <property type="term" value="P:protein localization to membrane"/>
    <property type="evidence" value="ECO:0007669"/>
    <property type="project" value="UniProtKB-ARBA"/>
</dbReference>
<dbReference type="GO" id="GO:0005802">
    <property type="term" value="C:trans-Golgi network"/>
    <property type="evidence" value="ECO:0007669"/>
    <property type="project" value="InterPro"/>
</dbReference>
<name>A0A8C7A8N7_NEOVI</name>
<dbReference type="SMART" id="SM00288">
    <property type="entry name" value="VHS"/>
    <property type="match status" value="1"/>
</dbReference>
<dbReference type="GO" id="GO:0006893">
    <property type="term" value="P:Golgi to plasma membrane transport"/>
    <property type="evidence" value="ECO:0007669"/>
    <property type="project" value="TreeGrafter"/>
</dbReference>
<dbReference type="FunFam" id="1.20.5.170:FF:000023">
    <property type="entry name" value="ADP-ribosylation factor-binding protein GGA3 isoform X1"/>
    <property type="match status" value="1"/>
</dbReference>
<feature type="domain" description="GAT" evidence="14">
    <location>
        <begin position="171"/>
        <end position="299"/>
    </location>
</feature>
<dbReference type="GeneTree" id="ENSGT00940000156448"/>
<dbReference type="GO" id="GO:0006886">
    <property type="term" value="P:intracellular protein transport"/>
    <property type="evidence" value="ECO:0007669"/>
    <property type="project" value="InterPro"/>
</dbReference>
<dbReference type="InterPro" id="IPR004152">
    <property type="entry name" value="GAT_dom"/>
</dbReference>
<evidence type="ECO:0000259" key="12">
    <source>
        <dbReference type="PROSITE" id="PS50179"/>
    </source>
</evidence>
<evidence type="ECO:0000256" key="6">
    <source>
        <dbReference type="ARBA" id="ARBA00022753"/>
    </source>
</evidence>
<keyword evidence="9" id="KW-0333">Golgi apparatus</keyword>
<dbReference type="InterPro" id="IPR038425">
    <property type="entry name" value="GAT_sf"/>
</dbReference>
<dbReference type="GO" id="GO:0043130">
    <property type="term" value="F:ubiquitin binding"/>
    <property type="evidence" value="ECO:0007669"/>
    <property type="project" value="InterPro"/>
</dbReference>
<dbReference type="InterPro" id="IPR008152">
    <property type="entry name" value="Clathrin_a/b/g-adaptin_app_Ig"/>
</dbReference>
<keyword evidence="6" id="KW-0967">Endosome</keyword>
<proteinExistence type="inferred from homology"/>
<evidence type="ECO:0000256" key="4">
    <source>
        <dbReference type="ARBA" id="ARBA00022448"/>
    </source>
</evidence>
<dbReference type="SUPFAM" id="SSF89009">
    <property type="entry name" value="GAT-like domain"/>
    <property type="match status" value="1"/>
</dbReference>
<comment type="subcellular location">
    <subcellularLocation>
        <location evidence="2">Early endosome membrane</location>
        <topology evidence="2">Peripheral membrane protein</topology>
    </subcellularLocation>
    <subcellularLocation>
        <location evidence="1">Golgi apparatus</location>
        <location evidence="1">trans-Golgi network membrane</location>
        <topology evidence="1">Peripheral membrane protein</topology>
    </subcellularLocation>
</comment>
<dbReference type="PANTHER" id="PTHR45905">
    <property type="entry name" value="GOLGI-LOCALIZED, GAMMA-ADAPTIN EAR CONTAINING, ARF BINDING PROTEIN"/>
    <property type="match status" value="1"/>
</dbReference>
<protein>
    <submittedName>
        <fullName evidence="15">Golgi associated, gamma adaptin ear containing, ARF binding protein 1</fullName>
    </submittedName>
</protein>
<dbReference type="GO" id="GO:0035091">
    <property type="term" value="F:phosphatidylinositol binding"/>
    <property type="evidence" value="ECO:0007669"/>
    <property type="project" value="InterPro"/>
</dbReference>
<evidence type="ECO:0000313" key="16">
    <source>
        <dbReference type="Proteomes" id="UP000694425"/>
    </source>
</evidence>
<dbReference type="Proteomes" id="UP000694425">
    <property type="component" value="Unplaced"/>
</dbReference>
<dbReference type="SUPFAM" id="SSF48464">
    <property type="entry name" value="ENTH/VHS domain"/>
    <property type="match status" value="1"/>
</dbReference>
<dbReference type="InterPro" id="IPR041198">
    <property type="entry name" value="GGA_N-GAT"/>
</dbReference>
<evidence type="ECO:0000313" key="15">
    <source>
        <dbReference type="Ensembl" id="ENSNVIP00000003484.1"/>
    </source>
</evidence>